<evidence type="ECO:0000313" key="2">
    <source>
        <dbReference type="Proteomes" id="UP000077098"/>
    </source>
</evidence>
<dbReference type="AlphaFoldDB" id="A0A176WVZ7"/>
<accession>A0A176WVZ7</accession>
<evidence type="ECO:0000313" key="1">
    <source>
        <dbReference type="EMBL" id="OAE37554.1"/>
    </source>
</evidence>
<protein>
    <submittedName>
        <fullName evidence="1">Uncharacterized protein</fullName>
    </submittedName>
</protein>
<name>A0A176WVZ7_AGRTU</name>
<dbReference type="Proteomes" id="UP000077098">
    <property type="component" value="Unassembled WGS sequence"/>
</dbReference>
<comment type="caution">
    <text evidence="1">The sequence shown here is derived from an EMBL/GenBank/DDBJ whole genome shotgun (WGS) entry which is preliminary data.</text>
</comment>
<proteinExistence type="predicted"/>
<sequence length="68" mass="7627">MDARYAHADPDEEYRDILAGSAIYFFRARPGRIPVSDTPGKSKLAVVRLDLVNNDGEFRVMGFPEKAL</sequence>
<dbReference type="EMBL" id="LXPS01000039">
    <property type="protein sequence ID" value="OAE37554.1"/>
    <property type="molecule type" value="Genomic_DNA"/>
</dbReference>
<reference evidence="1 2" key="1">
    <citation type="submission" date="2016-05" db="EMBL/GenBank/DDBJ databases">
        <authorList>
            <person name="Lavstsen T."/>
            <person name="Jespersen J.S."/>
        </authorList>
    </citation>
    <scope>NUCLEOTIDE SEQUENCE [LARGE SCALE GENOMIC DNA]</scope>
    <source>
        <strain evidence="1 2">KCJ1736</strain>
    </source>
</reference>
<gene>
    <name evidence="1" type="ORF">A7J57_08200</name>
</gene>
<organism evidence="1 2">
    <name type="scientific">Agrobacterium tumefaciens</name>
    <dbReference type="NCBI Taxonomy" id="358"/>
    <lineage>
        <taxon>Bacteria</taxon>
        <taxon>Pseudomonadati</taxon>
        <taxon>Pseudomonadota</taxon>
        <taxon>Alphaproteobacteria</taxon>
        <taxon>Hyphomicrobiales</taxon>
        <taxon>Rhizobiaceae</taxon>
        <taxon>Rhizobium/Agrobacterium group</taxon>
        <taxon>Agrobacterium</taxon>
        <taxon>Agrobacterium tumefaciens complex</taxon>
    </lineage>
</organism>